<dbReference type="Proteomes" id="UP000198635">
    <property type="component" value="Unassembled WGS sequence"/>
</dbReference>
<evidence type="ECO:0000256" key="4">
    <source>
        <dbReference type="ARBA" id="ARBA00022723"/>
    </source>
</evidence>
<keyword evidence="10" id="KW-1185">Reference proteome</keyword>
<dbReference type="RefSeq" id="WP_092374116.1">
    <property type="nucleotide sequence ID" value="NZ_FORX01000007.1"/>
</dbReference>
<dbReference type="AlphaFoldDB" id="A0A1I3U489"/>
<gene>
    <name evidence="9" type="ORF">SAMN04488082_1078</name>
</gene>
<name>A0A1I3U489_9BACT</name>
<dbReference type="Pfam" id="PF00037">
    <property type="entry name" value="Fer4"/>
    <property type="match status" value="2"/>
</dbReference>
<evidence type="ECO:0000256" key="1">
    <source>
        <dbReference type="ARBA" id="ARBA00001966"/>
    </source>
</evidence>
<keyword evidence="4" id="KW-0479">Metal-binding</keyword>
<evidence type="ECO:0000256" key="5">
    <source>
        <dbReference type="ARBA" id="ARBA00023004"/>
    </source>
</evidence>
<proteinExistence type="predicted"/>
<keyword evidence="2" id="KW-0004">4Fe-4S</keyword>
<dbReference type="PANTHER" id="PTHR30352">
    <property type="entry name" value="PYRUVATE FORMATE-LYASE-ACTIVATING ENZYME"/>
    <property type="match status" value="1"/>
</dbReference>
<evidence type="ECO:0000313" key="9">
    <source>
        <dbReference type="EMBL" id="SFJ77563.1"/>
    </source>
</evidence>
<feature type="domain" description="4Fe-4S ferredoxin-type" evidence="7">
    <location>
        <begin position="82"/>
        <end position="109"/>
    </location>
</feature>
<evidence type="ECO:0000259" key="7">
    <source>
        <dbReference type="PROSITE" id="PS51379"/>
    </source>
</evidence>
<evidence type="ECO:0000256" key="6">
    <source>
        <dbReference type="ARBA" id="ARBA00023014"/>
    </source>
</evidence>
<dbReference type="InterPro" id="IPR012839">
    <property type="entry name" value="Organic_radical_activase"/>
</dbReference>
<dbReference type="InterPro" id="IPR007197">
    <property type="entry name" value="rSAM"/>
</dbReference>
<evidence type="ECO:0000259" key="8">
    <source>
        <dbReference type="PROSITE" id="PS51918"/>
    </source>
</evidence>
<dbReference type="Gene3D" id="3.20.20.70">
    <property type="entry name" value="Aldolase class I"/>
    <property type="match status" value="1"/>
</dbReference>
<dbReference type="InterPro" id="IPR017896">
    <property type="entry name" value="4Fe4S_Fe-S-bd"/>
</dbReference>
<sequence length="306" mass="32334">MPSAASPSGTLFAIKRYALHDGPDLRVTIFLKGCPLSCLWCHNPEGIKAAPAILALPDKCVGCGECMEACPQGALRPGPVGVIRNSEICTVCGTCAEVCPALAHEAVGRTWTVSEAMTEIKKEIPFFAGNGGGVTFSGGEPLAQPDFLEALLVACGNLDLHRAVDTSGFASAETISRIARHTDLFLFDIKHMDPDTHRRVTGVSNAPILANLRLLAELGARIGLRLPLIPGINDDAENIRRTGLLAVSLPGIRDIAVLPYHASARGKYAKLGMSYPGAAIKQSDPDSVDRAVDILQHCGLEVRIGG</sequence>
<feature type="domain" description="Radical SAM core" evidence="8">
    <location>
        <begin position="20"/>
        <end position="301"/>
    </location>
</feature>
<dbReference type="InterPro" id="IPR013785">
    <property type="entry name" value="Aldolase_TIM"/>
</dbReference>
<dbReference type="GO" id="GO:0016491">
    <property type="term" value="F:oxidoreductase activity"/>
    <property type="evidence" value="ECO:0007669"/>
    <property type="project" value="InterPro"/>
</dbReference>
<keyword evidence="3" id="KW-0949">S-adenosyl-L-methionine</keyword>
<dbReference type="CDD" id="cd01335">
    <property type="entry name" value="Radical_SAM"/>
    <property type="match status" value="1"/>
</dbReference>
<dbReference type="PIRSF" id="PIRSF000371">
    <property type="entry name" value="PFL_act_enz"/>
    <property type="match status" value="1"/>
</dbReference>
<keyword evidence="6" id="KW-0411">Iron-sulfur</keyword>
<dbReference type="Pfam" id="PF04055">
    <property type="entry name" value="Radical_SAM"/>
    <property type="match status" value="1"/>
</dbReference>
<dbReference type="SFLD" id="SFLDS00029">
    <property type="entry name" value="Radical_SAM"/>
    <property type="match status" value="1"/>
</dbReference>
<dbReference type="PROSITE" id="PS51918">
    <property type="entry name" value="RADICAL_SAM"/>
    <property type="match status" value="1"/>
</dbReference>
<evidence type="ECO:0000256" key="3">
    <source>
        <dbReference type="ARBA" id="ARBA00022691"/>
    </source>
</evidence>
<dbReference type="PANTHER" id="PTHR30352:SF4">
    <property type="entry name" value="PYRUVATE FORMATE-LYASE 2-ACTIVATING ENZYME"/>
    <property type="match status" value="1"/>
</dbReference>
<comment type="cofactor">
    <cofactor evidence="1">
        <name>[4Fe-4S] cluster</name>
        <dbReference type="ChEBI" id="CHEBI:49883"/>
    </cofactor>
</comment>
<dbReference type="OrthoDB" id="9782387at2"/>
<dbReference type="InterPro" id="IPR017900">
    <property type="entry name" value="4Fe4S_Fe_S_CS"/>
</dbReference>
<dbReference type="Gene3D" id="3.30.70.20">
    <property type="match status" value="1"/>
</dbReference>
<evidence type="ECO:0000256" key="2">
    <source>
        <dbReference type="ARBA" id="ARBA00022485"/>
    </source>
</evidence>
<dbReference type="SUPFAM" id="SSF54862">
    <property type="entry name" value="4Fe-4S ferredoxins"/>
    <property type="match status" value="1"/>
</dbReference>
<dbReference type="EMBL" id="FORX01000007">
    <property type="protein sequence ID" value="SFJ77563.1"/>
    <property type="molecule type" value="Genomic_DNA"/>
</dbReference>
<organism evidence="9 10">
    <name type="scientific">Desulfomicrobium apsheronum</name>
    <dbReference type="NCBI Taxonomy" id="52560"/>
    <lineage>
        <taxon>Bacteria</taxon>
        <taxon>Pseudomonadati</taxon>
        <taxon>Thermodesulfobacteriota</taxon>
        <taxon>Desulfovibrionia</taxon>
        <taxon>Desulfovibrionales</taxon>
        <taxon>Desulfomicrobiaceae</taxon>
        <taxon>Desulfomicrobium</taxon>
    </lineage>
</organism>
<dbReference type="PROSITE" id="PS51379">
    <property type="entry name" value="4FE4S_FER_2"/>
    <property type="match status" value="2"/>
</dbReference>
<dbReference type="NCBIfam" id="TIGR02494">
    <property type="entry name" value="PFLE_PFLC"/>
    <property type="match status" value="1"/>
</dbReference>
<reference evidence="10" key="1">
    <citation type="submission" date="2016-10" db="EMBL/GenBank/DDBJ databases">
        <authorList>
            <person name="Varghese N."/>
            <person name="Submissions S."/>
        </authorList>
    </citation>
    <scope>NUCLEOTIDE SEQUENCE [LARGE SCALE GENOMIC DNA]</scope>
    <source>
        <strain evidence="10">DSM 5918</strain>
    </source>
</reference>
<dbReference type="GO" id="GO:0046872">
    <property type="term" value="F:metal ion binding"/>
    <property type="evidence" value="ECO:0007669"/>
    <property type="project" value="UniProtKB-KW"/>
</dbReference>
<dbReference type="GO" id="GO:0016829">
    <property type="term" value="F:lyase activity"/>
    <property type="evidence" value="ECO:0007669"/>
    <property type="project" value="UniProtKB-KW"/>
</dbReference>
<keyword evidence="5" id="KW-0408">Iron</keyword>
<dbReference type="SFLD" id="SFLDG01118">
    <property type="entry name" value="activating_enzymes__group_2"/>
    <property type="match status" value="1"/>
</dbReference>
<keyword evidence="9" id="KW-0670">Pyruvate</keyword>
<dbReference type="SUPFAM" id="SSF102114">
    <property type="entry name" value="Radical SAM enzymes"/>
    <property type="match status" value="1"/>
</dbReference>
<protein>
    <submittedName>
        <fullName evidence="9">Pyruvate formate lyase activating enzyme</fullName>
    </submittedName>
</protein>
<dbReference type="SFLD" id="SFLDG01066">
    <property type="entry name" value="organic_radical-activating_enz"/>
    <property type="match status" value="1"/>
</dbReference>
<evidence type="ECO:0000313" key="10">
    <source>
        <dbReference type="Proteomes" id="UP000198635"/>
    </source>
</evidence>
<accession>A0A1I3U489</accession>
<dbReference type="STRING" id="52560.SAMN04488082_1078"/>
<keyword evidence="9" id="KW-0456">Lyase</keyword>
<dbReference type="InterPro" id="IPR058240">
    <property type="entry name" value="rSAM_sf"/>
</dbReference>
<dbReference type="GO" id="GO:0051539">
    <property type="term" value="F:4 iron, 4 sulfur cluster binding"/>
    <property type="evidence" value="ECO:0007669"/>
    <property type="project" value="UniProtKB-KW"/>
</dbReference>
<dbReference type="InterPro" id="IPR040074">
    <property type="entry name" value="BssD/PflA/YjjW"/>
</dbReference>
<dbReference type="PROSITE" id="PS00198">
    <property type="entry name" value="4FE4S_FER_1"/>
    <property type="match status" value="2"/>
</dbReference>
<feature type="domain" description="4Fe-4S ferredoxin-type" evidence="7">
    <location>
        <begin position="51"/>
        <end position="80"/>
    </location>
</feature>
<dbReference type="InterPro" id="IPR034457">
    <property type="entry name" value="Organic_radical-activating"/>
</dbReference>